<name>A0A0B4GZV6_METGA</name>
<dbReference type="HOGENOM" id="CLU_048752_0_0_1"/>
<dbReference type="Pfam" id="PF02458">
    <property type="entry name" value="Transferase"/>
    <property type="match status" value="1"/>
</dbReference>
<dbReference type="Gene3D" id="3.30.559.10">
    <property type="entry name" value="Chloramphenicol acetyltransferase-like domain"/>
    <property type="match status" value="1"/>
</dbReference>
<evidence type="ECO:0000313" key="3">
    <source>
        <dbReference type="Proteomes" id="UP000031192"/>
    </source>
</evidence>
<dbReference type="Proteomes" id="UP000031192">
    <property type="component" value="Unassembled WGS sequence"/>
</dbReference>
<dbReference type="SUPFAM" id="SSF52777">
    <property type="entry name" value="CoA-dependent acyltransferases"/>
    <property type="match status" value="1"/>
</dbReference>
<dbReference type="InterPro" id="IPR050317">
    <property type="entry name" value="Plant_Fungal_Acyltransferase"/>
</dbReference>
<dbReference type="OrthoDB" id="1862401at2759"/>
<dbReference type="GO" id="GO:0016747">
    <property type="term" value="F:acyltransferase activity, transferring groups other than amino-acyl groups"/>
    <property type="evidence" value="ECO:0007669"/>
    <property type="project" value="TreeGrafter"/>
</dbReference>
<evidence type="ECO:0000313" key="2">
    <source>
        <dbReference type="EMBL" id="KID85272.1"/>
    </source>
</evidence>
<organism evidence="2 3">
    <name type="scientific">Metarhizium guizhouense (strain ARSEF 977)</name>
    <dbReference type="NCBI Taxonomy" id="1276136"/>
    <lineage>
        <taxon>Eukaryota</taxon>
        <taxon>Fungi</taxon>
        <taxon>Dikarya</taxon>
        <taxon>Ascomycota</taxon>
        <taxon>Pezizomycotina</taxon>
        <taxon>Sordariomycetes</taxon>
        <taxon>Hypocreomycetidae</taxon>
        <taxon>Hypocreales</taxon>
        <taxon>Clavicipitaceae</taxon>
        <taxon>Metarhizium</taxon>
    </lineage>
</organism>
<dbReference type="PANTHER" id="PTHR31642:SF310">
    <property type="entry name" value="FATTY ALCOHOL:CAFFEOYL-COA ACYLTRANSFERASE"/>
    <property type="match status" value="1"/>
</dbReference>
<proteinExistence type="predicted"/>
<dbReference type="InterPro" id="IPR023213">
    <property type="entry name" value="CAT-like_dom_sf"/>
</dbReference>
<evidence type="ECO:0000256" key="1">
    <source>
        <dbReference type="ARBA" id="ARBA00022679"/>
    </source>
</evidence>
<dbReference type="EMBL" id="AZNH01000032">
    <property type="protein sequence ID" value="KID85272.1"/>
    <property type="molecule type" value="Genomic_DNA"/>
</dbReference>
<keyword evidence="3" id="KW-1185">Reference proteome</keyword>
<comment type="caution">
    <text evidence="2">The sequence shown here is derived from an EMBL/GenBank/DDBJ whole genome shotgun (WGS) entry which is preliminary data.</text>
</comment>
<gene>
    <name evidence="2" type="ORF">MGU_07510</name>
</gene>
<reference evidence="2 3" key="1">
    <citation type="journal article" date="2014" name="Proc. Natl. Acad. Sci. U.S.A.">
        <title>Trajectory and genomic determinants of fungal-pathogen speciation and host adaptation.</title>
        <authorList>
            <person name="Hu X."/>
            <person name="Xiao G."/>
            <person name="Zheng P."/>
            <person name="Shang Y."/>
            <person name="Su Y."/>
            <person name="Zhang X."/>
            <person name="Liu X."/>
            <person name="Zhan S."/>
            <person name="St Leger R.J."/>
            <person name="Wang C."/>
        </authorList>
    </citation>
    <scope>NUCLEOTIDE SEQUENCE [LARGE SCALE GENOMIC DNA]</scope>
    <source>
        <strain evidence="2 3">ARSEF 977</strain>
    </source>
</reference>
<sequence>MSCFQVFHVAAEQPTNLADRTSVPLPGSDLDSELDLKIANSITIPRPFDTDRLRASLAKTLQLFPLHCGTLAREVTGNAWSIKLTNRPVRLVVGVTDNPGPFSDQWMGETHSDYYEEIDRQSIFSERDAPLFLARVTTWRETGQTALFVCIWHGLGDGFAVLHFLKTWSALYQSKPPPGNPTFCNFFLPAPEILSISSYTSELSRLSYLSLAFEPEFCDRRNKLIKEQTVRLDIDVPGSLVDKIWASVKRENPVNNAHLRGRSATYSGQNLYFPRATQGNAFVLWSTPITTAPDEQTPGTLAQTLFRGRNSLADRDRLGRALMLTNYLWSRAFAENKRIIDCGFQDAIIINWLVGVETNEANFGFPLQSSYLDWASTEKFVQVWNANPMKQTDGTWRRDPGGLHILLRLQPRHATKFLEKLRQDMDRLSIEQSYQSSPASLIRRLQDVESHSLGVESRSTEKAML</sequence>
<dbReference type="AlphaFoldDB" id="A0A0B4GZV6"/>
<protein>
    <submittedName>
        <fullName evidence="2">Chloramphenicol acetyltransferase-like domain protein</fullName>
    </submittedName>
</protein>
<dbReference type="PANTHER" id="PTHR31642">
    <property type="entry name" value="TRICHOTHECENE 3-O-ACETYLTRANSFERASE"/>
    <property type="match status" value="1"/>
</dbReference>
<keyword evidence="1" id="KW-0808">Transferase</keyword>
<accession>A0A0B4GZV6</accession>